<reference evidence="4" key="1">
    <citation type="submission" date="2016-11" db="UniProtKB">
        <authorList>
            <consortium name="WormBaseParasite"/>
        </authorList>
    </citation>
    <scope>IDENTIFICATION</scope>
</reference>
<dbReference type="AlphaFoldDB" id="A0A1I7SYZ9"/>
<dbReference type="Proteomes" id="UP000095282">
    <property type="component" value="Unplaced"/>
</dbReference>
<proteinExistence type="predicted"/>
<dbReference type="WBParaSite" id="Csp11.Scaffold37.g177.t1">
    <property type="protein sequence ID" value="Csp11.Scaffold37.g177.t1"/>
    <property type="gene ID" value="Csp11.Scaffold37.g177"/>
</dbReference>
<dbReference type="InterPro" id="IPR007883">
    <property type="entry name" value="DUF713"/>
</dbReference>
<dbReference type="eggNOG" id="ENOG502TJY3">
    <property type="taxonomic scope" value="Eukaryota"/>
</dbReference>
<evidence type="ECO:0000256" key="1">
    <source>
        <dbReference type="SAM" id="Coils"/>
    </source>
</evidence>
<feature type="compositionally biased region" description="Basic residues" evidence="2">
    <location>
        <begin position="550"/>
        <end position="562"/>
    </location>
</feature>
<feature type="coiled-coil region" evidence="1">
    <location>
        <begin position="321"/>
        <end position="402"/>
    </location>
</feature>
<evidence type="ECO:0000256" key="2">
    <source>
        <dbReference type="SAM" id="MobiDB-lite"/>
    </source>
</evidence>
<feature type="region of interest" description="Disordered" evidence="2">
    <location>
        <begin position="476"/>
        <end position="562"/>
    </location>
</feature>
<feature type="compositionally biased region" description="Basic and acidic residues" evidence="2">
    <location>
        <begin position="536"/>
        <end position="549"/>
    </location>
</feature>
<organism evidence="3 4">
    <name type="scientific">Caenorhabditis tropicalis</name>
    <dbReference type="NCBI Taxonomy" id="1561998"/>
    <lineage>
        <taxon>Eukaryota</taxon>
        <taxon>Metazoa</taxon>
        <taxon>Ecdysozoa</taxon>
        <taxon>Nematoda</taxon>
        <taxon>Chromadorea</taxon>
        <taxon>Rhabditida</taxon>
        <taxon>Rhabditina</taxon>
        <taxon>Rhabditomorpha</taxon>
        <taxon>Rhabditoidea</taxon>
        <taxon>Rhabditidae</taxon>
        <taxon>Peloderinae</taxon>
        <taxon>Caenorhabditis</taxon>
    </lineage>
</organism>
<sequence length="562" mass="65545">MAVFLDLTEEMIKCFNDCSRTGNYQRFMTNNRKFLSDLSGNLRKVEFKNDHLCDIISSQSKCCFDYILKWNPQKPEIIFGTYNLDKYIPDFVIDLKYALKIKNWNDFYWKYRSVADFMISEALKQKIIEFGIEYKGNIFDSFELRDLVVENDAMPVGPPVTNIWQDTKNSHVMVDDEATKKQYNAEMEKRAQNVVNIKIFGVKSSEPSENVRKRAAHITTVVDSSQNVTELTTGGIYSKSEQDESRLVRELPTEPKEPTKLRRSERKEEYRDFAANIEMENMESIIEKILRKKMIGYCKTEKLECLEKKFEAGISSLKIYVDRKLNSLKTDQEERNELKSESESNQEKMMDLQEQFENELGKNYSRISLLIGNQIEKLNKKIEEMKEDSLKQEKEIKTIMLEVEILKMEMSSDSEDDEESVVQEAKLKIRELFDSFHQELDLRINTNHEPDQSSASFDGEIEKEFSAVREEVEQLMSDISYRSEESNPGNIDESTESKSPSNPVDEDDEEMSRKCERELDEQNRVQGQKLQAARQRRAEMNKKAADDRKKATKLARGNKKGA</sequence>
<evidence type="ECO:0000313" key="3">
    <source>
        <dbReference type="Proteomes" id="UP000095282"/>
    </source>
</evidence>
<accession>A0A1I7SYZ9</accession>
<keyword evidence="1" id="KW-0175">Coiled coil</keyword>
<dbReference type="PANTHER" id="PTHR21566:SF2">
    <property type="entry name" value="CILIA- AND FLAGELLA-ASSOCIATED PROTEIN 251-LIKE-RELATED"/>
    <property type="match status" value="1"/>
</dbReference>
<dbReference type="PANTHER" id="PTHR21566">
    <property type="entry name" value="CILIA- AND FLAGELLA-ASSOCIATED PROTEIN 251-LIKE-RELATED-RELATED"/>
    <property type="match status" value="1"/>
</dbReference>
<feature type="region of interest" description="Disordered" evidence="2">
    <location>
        <begin position="241"/>
        <end position="266"/>
    </location>
</feature>
<keyword evidence="3" id="KW-1185">Reference proteome</keyword>
<evidence type="ECO:0000313" key="4">
    <source>
        <dbReference type="WBParaSite" id="Csp11.Scaffold37.g177.t1"/>
    </source>
</evidence>
<feature type="compositionally biased region" description="Basic and acidic residues" evidence="2">
    <location>
        <begin position="511"/>
        <end position="523"/>
    </location>
</feature>
<protein>
    <submittedName>
        <fullName evidence="4">FBA_2 domain-containing protein</fullName>
    </submittedName>
</protein>
<name>A0A1I7SYZ9_9PELO</name>